<dbReference type="EMBL" id="CP046457">
    <property type="protein sequence ID" value="QGT99881.1"/>
    <property type="molecule type" value="Genomic_DNA"/>
</dbReference>
<dbReference type="PANTHER" id="PTHR16222:SF24">
    <property type="entry name" value="ADP-RIBOSYLHYDROLASE ARH3"/>
    <property type="match status" value="1"/>
</dbReference>
<evidence type="ECO:0000256" key="1">
    <source>
        <dbReference type="ARBA" id="ARBA00010702"/>
    </source>
</evidence>
<evidence type="ECO:0000313" key="5">
    <source>
        <dbReference type="Proteomes" id="UP000426444"/>
    </source>
</evidence>
<keyword evidence="3" id="KW-0479">Metal-binding</keyword>
<dbReference type="InterPro" id="IPR050792">
    <property type="entry name" value="ADP-ribosylglycohydrolase"/>
</dbReference>
<evidence type="ECO:0008006" key="6">
    <source>
        <dbReference type="Google" id="ProtNLM"/>
    </source>
</evidence>
<protein>
    <recommendedName>
        <fullName evidence="6">ADP-ribosylglycohydrolase</fullName>
    </recommendedName>
</protein>
<keyword evidence="2" id="KW-0378">Hydrolase</keyword>
<organism evidence="4 5">
    <name type="scientific">Candidatus Syntrophocurvum alkaliphilum</name>
    <dbReference type="NCBI Taxonomy" id="2293317"/>
    <lineage>
        <taxon>Bacteria</taxon>
        <taxon>Bacillati</taxon>
        <taxon>Bacillota</taxon>
        <taxon>Clostridia</taxon>
        <taxon>Eubacteriales</taxon>
        <taxon>Syntrophomonadaceae</taxon>
        <taxon>Candidatus Syntrophocurvum</taxon>
    </lineage>
</organism>
<dbReference type="SUPFAM" id="SSF101478">
    <property type="entry name" value="ADP-ribosylglycohydrolase"/>
    <property type="match status" value="1"/>
</dbReference>
<dbReference type="InterPro" id="IPR036705">
    <property type="entry name" value="Ribosyl_crysJ1_sf"/>
</dbReference>
<reference evidence="5" key="1">
    <citation type="journal article" date="2019" name="Microbiology">
        <title>Complete Genome Sequence of an Uncultured Bacterium of the Candidate Phylum Bipolaricaulota.</title>
        <authorList>
            <person name="Kadnikov V.V."/>
            <person name="Mardanov A.V."/>
            <person name="Beletsky A.V."/>
            <person name="Frank Y.A."/>
            <person name="Karnachuk O.V."/>
            <person name="Ravin N.V."/>
        </authorList>
    </citation>
    <scope>NUCLEOTIDE SEQUENCE [LARGE SCALE GENOMIC DNA]</scope>
</reference>
<feature type="binding site" evidence="3">
    <location>
        <position position="79"/>
    </location>
    <ligand>
        <name>Mg(2+)</name>
        <dbReference type="ChEBI" id="CHEBI:18420"/>
        <label>1</label>
    </ligand>
</feature>
<comment type="similarity">
    <text evidence="1">Belongs to the ADP-ribosylglycohydrolase family.</text>
</comment>
<dbReference type="Pfam" id="PF03747">
    <property type="entry name" value="ADP_ribosyl_GH"/>
    <property type="match status" value="1"/>
</dbReference>
<dbReference type="OrthoDB" id="9798107at2"/>
<accession>A0A6I6DKT9</accession>
<feature type="binding site" evidence="3">
    <location>
        <position position="78"/>
    </location>
    <ligand>
        <name>Mg(2+)</name>
        <dbReference type="ChEBI" id="CHEBI:18420"/>
        <label>1</label>
    </ligand>
</feature>
<keyword evidence="3" id="KW-0460">Magnesium</keyword>
<dbReference type="GO" id="GO:0016787">
    <property type="term" value="F:hydrolase activity"/>
    <property type="evidence" value="ECO:0007669"/>
    <property type="project" value="UniProtKB-KW"/>
</dbReference>
<feature type="binding site" evidence="3">
    <location>
        <position position="321"/>
    </location>
    <ligand>
        <name>Mg(2+)</name>
        <dbReference type="ChEBI" id="CHEBI:18420"/>
        <label>1</label>
    </ligand>
</feature>
<proteinExistence type="inferred from homology"/>
<dbReference type="KEGG" id="salq:SYNTR_1288"/>
<evidence type="ECO:0000313" key="4">
    <source>
        <dbReference type="EMBL" id="QGT99881.1"/>
    </source>
</evidence>
<feature type="binding site" evidence="3">
    <location>
        <position position="319"/>
    </location>
    <ligand>
        <name>Mg(2+)</name>
        <dbReference type="ChEBI" id="CHEBI:18420"/>
        <label>1</label>
    </ligand>
</feature>
<dbReference type="InterPro" id="IPR005502">
    <property type="entry name" value="Ribosyl_crysJ1"/>
</dbReference>
<feature type="binding site" evidence="3">
    <location>
        <position position="322"/>
    </location>
    <ligand>
        <name>Mg(2+)</name>
        <dbReference type="ChEBI" id="CHEBI:18420"/>
        <label>1</label>
    </ligand>
</feature>
<dbReference type="GO" id="GO:0046872">
    <property type="term" value="F:metal ion binding"/>
    <property type="evidence" value="ECO:0007669"/>
    <property type="project" value="UniProtKB-KW"/>
</dbReference>
<name>A0A6I6DKT9_9FIRM</name>
<dbReference type="AlphaFoldDB" id="A0A6I6DKT9"/>
<dbReference type="Gene3D" id="1.10.4080.10">
    <property type="entry name" value="ADP-ribosylation/Crystallin J1"/>
    <property type="match status" value="1"/>
</dbReference>
<dbReference type="Proteomes" id="UP000426444">
    <property type="component" value="Chromosome"/>
</dbReference>
<gene>
    <name evidence="4" type="ORF">SYNTR_1288</name>
</gene>
<comment type="cofactor">
    <cofactor evidence="3">
        <name>Mg(2+)</name>
        <dbReference type="ChEBI" id="CHEBI:18420"/>
    </cofactor>
    <text evidence="3">Binds 2 magnesium ions per subunit.</text>
</comment>
<sequence>MSINDKAMGAILGLACGDALGAQIEGYHKAEIKNNFGQVTDIRENENIELLINNANDEKSLNFLQRKLKQKRMPGIYTDDTQQALILCECFNLYRNVDLSFIANQYIKFAKFKPNYEFGLFRGVGPGFVQAVSNLMQFTPYDVSGVNSAGNGAAMRIAPVGIFYHDNLDMQQKAVIDISLLTHRDIRGIAAACIISYSISYLINSTNNFSIFNFLQSLYSFVYNTEEYMVANYPTIMWDLETKHQVSKAIKLVEQLMDLDYNTAIEHIDKLAASTSNNPNCNHTSPFVLGSVLFSLYHFIKTKDNLENSIIKAVNEGGDTDTIGAMVGCLCGALHGAKEIPDRWTKALLNCNFLKSIGKELMDSLPEYSNNETLYENEKKLCNFEKNYRLKYINLLNQRLGL</sequence>
<dbReference type="PANTHER" id="PTHR16222">
    <property type="entry name" value="ADP-RIBOSYLGLYCOHYDROLASE"/>
    <property type="match status" value="1"/>
</dbReference>
<keyword evidence="5" id="KW-1185">Reference proteome</keyword>
<dbReference type="RefSeq" id="WP_156203730.1">
    <property type="nucleotide sequence ID" value="NZ_CP046457.1"/>
</dbReference>
<evidence type="ECO:0000256" key="3">
    <source>
        <dbReference type="PIRSR" id="PIRSR605502-1"/>
    </source>
</evidence>
<evidence type="ECO:0000256" key="2">
    <source>
        <dbReference type="ARBA" id="ARBA00022801"/>
    </source>
</evidence>
<feature type="binding site" evidence="3">
    <location>
        <position position="80"/>
    </location>
    <ligand>
        <name>Mg(2+)</name>
        <dbReference type="ChEBI" id="CHEBI:18420"/>
        <label>1</label>
    </ligand>
</feature>